<protein>
    <recommendedName>
        <fullName evidence="4">TM2 domain-containing protein</fullName>
    </recommendedName>
</protein>
<dbReference type="AlphaFoldDB" id="A0A2A5JUW1"/>
<evidence type="ECO:0008006" key="4">
    <source>
        <dbReference type="Google" id="ProtNLM"/>
    </source>
</evidence>
<feature type="transmembrane region" description="Helical" evidence="1">
    <location>
        <begin position="65"/>
        <end position="92"/>
    </location>
</feature>
<evidence type="ECO:0000313" key="3">
    <source>
        <dbReference type="Proteomes" id="UP000228621"/>
    </source>
</evidence>
<keyword evidence="1" id="KW-1133">Transmembrane helix</keyword>
<evidence type="ECO:0000256" key="1">
    <source>
        <dbReference type="SAM" id="Phobius"/>
    </source>
</evidence>
<comment type="caution">
    <text evidence="2">The sequence shown here is derived from an EMBL/GenBank/DDBJ whole genome shotgun (WGS) entry which is preliminary data.</text>
</comment>
<evidence type="ECO:0000313" key="2">
    <source>
        <dbReference type="EMBL" id="PCK33071.1"/>
    </source>
</evidence>
<keyword evidence="1" id="KW-0812">Transmembrane</keyword>
<name>A0A2A5JUW1_PSEO7</name>
<sequence length="128" mass="14986">MDEIALREHEETLRKQVAQLSPEARKQYYQLEEQLVKDPDTYAVLNYFFAAGLHHFYLGKTTRGAINLVLMLVGLALILYYGWILLILVCLIELPQLFNSQKIVRKYNIDVMREVLDELQDTQQNQTV</sequence>
<reference evidence="3" key="1">
    <citation type="journal article" date="2019" name="Genome Announc.">
        <title>Draft Genome Sequence of Pseudoalteromonas piscicida Strain 36Y ROTHPW, an Hypersaline Seawater Isolate from the South Coast of Sonora, Mexico.</title>
        <authorList>
            <person name="Sanchez-Diaz R."/>
            <person name="Molina-Garza Z.J."/>
            <person name="Cruz-Suarez L.E."/>
            <person name="Selvin J."/>
            <person name="Kiran G.S."/>
            <person name="Ibarra-Gamez J.C."/>
            <person name="Gomez-Gil B."/>
            <person name="Galaviz-Silva L."/>
        </authorList>
    </citation>
    <scope>NUCLEOTIDE SEQUENCE [LARGE SCALE GENOMIC DNA]</scope>
    <source>
        <strain evidence="3">36Y_RITHPW</strain>
    </source>
</reference>
<accession>A0A2A5JUW1</accession>
<proteinExistence type="predicted"/>
<dbReference type="Proteomes" id="UP000228621">
    <property type="component" value="Unassembled WGS sequence"/>
</dbReference>
<keyword evidence="3" id="KW-1185">Reference proteome</keyword>
<organism evidence="2 3">
    <name type="scientific">Pseudoalteromonas piscicida</name>
    <dbReference type="NCBI Taxonomy" id="43662"/>
    <lineage>
        <taxon>Bacteria</taxon>
        <taxon>Pseudomonadati</taxon>
        <taxon>Pseudomonadota</taxon>
        <taxon>Gammaproteobacteria</taxon>
        <taxon>Alteromonadales</taxon>
        <taxon>Pseudoalteromonadaceae</taxon>
        <taxon>Pseudoalteromonas</taxon>
    </lineage>
</organism>
<dbReference type="EMBL" id="NKHF01000018">
    <property type="protein sequence ID" value="PCK33071.1"/>
    <property type="molecule type" value="Genomic_DNA"/>
</dbReference>
<keyword evidence="1" id="KW-0472">Membrane</keyword>
<dbReference type="OrthoDB" id="5768428at2"/>
<dbReference type="RefSeq" id="WP_099640829.1">
    <property type="nucleotide sequence ID" value="NZ_NKHF01000018.1"/>
</dbReference>
<gene>
    <name evidence="2" type="ORF">CEX98_03985</name>
</gene>